<sequence length="729" mass="86408">MTNEERNEYMRQIRHEAQANKNRAKQLQVGPPADNAFENRNKAPNGKMVNPDFYKPNQQRNDSPSKVERIAKHEISEEDRRRIYEEQRAAFKSYRNRGRLLDNGADMKEAIEDSSYQPEPYKDERIAKHEISEEDRRKIYEEQRAAFKAYRNRGRLFDNGADMKEAIENPGYQPEPYKDERIAKHEISEADRRKIYEEQRAAFKSYRNRGRLLDNGSDMKEAIEDSSYQPEPYKDERIAKHEISEADRRRIYEEQRAAFKSYRNRGRLFDNGADMKEAIENPGYQPEPYKDERIAKHEISEADRRKIYEEQHAAFKKYKNRGRVVDSFVEDEPPSGNNYDNNNSKYNNDYQNNVYNQNDNDYNDYDNKNDRYDNNDNKNYDYNNNDNNNDDYYNDNNDDYYYNDDNDNNSYNDNNYNNDNYYNDEYKDDYNDNFNNNNNNNDDYNDNYNNDYKDDKDFEESIQEQLPQWARAPTKREKLPKQIHAAGSPRFYEEVGNDDDDNVDDEPISVSRQNTASNFVENRKAQNNRPQRKIQLDSDDEAYNTNEEENDIHLPESGKSTMDFDELKKSARIFNSPKEDILKNVDIDAPKELHKHAKKMAKLHDLAMSLKEALELPEKHNFEDDFEDFDDDQQLQKGRQKQQQQVFYIDDKEVVFPIASDKESMQFRIESMRNYLEKQIGLQKLIALNNELINKSKDDATPTPIISDLSPGLVCLAEQLLVIDTPNRP</sequence>
<keyword evidence="3" id="KW-1185">Reference proteome</keyword>
<feature type="region of interest" description="Disordered" evidence="1">
    <location>
        <begin position="110"/>
        <end position="129"/>
    </location>
</feature>
<feature type="compositionally biased region" description="Acidic residues" evidence="1">
    <location>
        <begin position="388"/>
        <end position="407"/>
    </location>
</feature>
<feature type="compositionally biased region" description="Basic and acidic residues" evidence="1">
    <location>
        <begin position="120"/>
        <end position="129"/>
    </location>
</feature>
<evidence type="ECO:0000313" key="3">
    <source>
        <dbReference type="Proteomes" id="UP000179807"/>
    </source>
</evidence>
<evidence type="ECO:0000313" key="2">
    <source>
        <dbReference type="EMBL" id="OHT05351.1"/>
    </source>
</evidence>
<feature type="region of interest" description="Disordered" evidence="1">
    <location>
        <begin position="469"/>
        <end position="540"/>
    </location>
</feature>
<feature type="compositionally biased region" description="Acidic residues" evidence="1">
    <location>
        <begin position="495"/>
        <end position="507"/>
    </location>
</feature>
<dbReference type="GeneID" id="94827491"/>
<gene>
    <name evidence="2" type="ORF">TRFO_05928</name>
</gene>
<dbReference type="EMBL" id="MLAK01000760">
    <property type="protein sequence ID" value="OHT05351.1"/>
    <property type="molecule type" value="Genomic_DNA"/>
</dbReference>
<evidence type="ECO:0000256" key="1">
    <source>
        <dbReference type="SAM" id="MobiDB-lite"/>
    </source>
</evidence>
<protein>
    <submittedName>
        <fullName evidence="2">Uncharacterized protein</fullName>
    </submittedName>
</protein>
<reference evidence="2" key="1">
    <citation type="submission" date="2016-10" db="EMBL/GenBank/DDBJ databases">
        <authorList>
            <person name="Benchimol M."/>
            <person name="Almeida L.G."/>
            <person name="Vasconcelos A.T."/>
            <person name="Perreira-Neves A."/>
            <person name="Rosa I.A."/>
            <person name="Tasca T."/>
            <person name="Bogo M.R."/>
            <person name="de Souza W."/>
        </authorList>
    </citation>
    <scope>NUCLEOTIDE SEQUENCE [LARGE SCALE GENOMIC DNA]</scope>
    <source>
        <strain evidence="2">K</strain>
    </source>
</reference>
<accession>A0A1J4K1T4</accession>
<feature type="compositionally biased region" description="Low complexity" evidence="1">
    <location>
        <begin position="337"/>
        <end position="360"/>
    </location>
</feature>
<feature type="compositionally biased region" description="Low complexity" evidence="1">
    <location>
        <begin position="432"/>
        <end position="450"/>
    </location>
</feature>
<feature type="compositionally biased region" description="Polar residues" evidence="1">
    <location>
        <begin position="510"/>
        <end position="529"/>
    </location>
</feature>
<name>A0A1J4K1T4_9EUKA</name>
<feature type="region of interest" description="Disordered" evidence="1">
    <location>
        <begin position="327"/>
        <end position="454"/>
    </location>
</feature>
<organism evidence="2 3">
    <name type="scientific">Tritrichomonas foetus</name>
    <dbReference type="NCBI Taxonomy" id="1144522"/>
    <lineage>
        <taxon>Eukaryota</taxon>
        <taxon>Metamonada</taxon>
        <taxon>Parabasalia</taxon>
        <taxon>Tritrichomonadida</taxon>
        <taxon>Tritrichomonadidae</taxon>
        <taxon>Tritrichomonas</taxon>
    </lineage>
</organism>
<dbReference type="RefSeq" id="XP_068358487.1">
    <property type="nucleotide sequence ID" value="XM_068492787.1"/>
</dbReference>
<feature type="region of interest" description="Disordered" evidence="1">
    <location>
        <begin position="16"/>
        <end position="67"/>
    </location>
</feature>
<feature type="compositionally biased region" description="Basic and acidic residues" evidence="1">
    <location>
        <begin position="365"/>
        <end position="379"/>
    </location>
</feature>
<dbReference type="Proteomes" id="UP000179807">
    <property type="component" value="Unassembled WGS sequence"/>
</dbReference>
<proteinExistence type="predicted"/>
<comment type="caution">
    <text evidence="2">The sequence shown here is derived from an EMBL/GenBank/DDBJ whole genome shotgun (WGS) entry which is preliminary data.</text>
</comment>
<dbReference type="VEuPathDB" id="TrichDB:TRFO_05928"/>
<dbReference type="AlphaFoldDB" id="A0A1J4K1T4"/>
<feature type="compositionally biased region" description="Low complexity" evidence="1">
    <location>
        <begin position="408"/>
        <end position="423"/>
    </location>
</feature>